<dbReference type="InterPro" id="IPR053237">
    <property type="entry name" value="Natterin_C"/>
</dbReference>
<dbReference type="SMART" id="SM00791">
    <property type="entry name" value="Agglutinin"/>
    <property type="match status" value="1"/>
</dbReference>
<dbReference type="InterPro" id="IPR036242">
    <property type="entry name" value="Agglutinin_dom_sf"/>
</dbReference>
<dbReference type="EMBL" id="OZ034813">
    <property type="protein sequence ID" value="CAL1353581.1"/>
    <property type="molecule type" value="Genomic_DNA"/>
</dbReference>
<evidence type="ECO:0000313" key="2">
    <source>
        <dbReference type="EMBL" id="CAL1353581.1"/>
    </source>
</evidence>
<proteinExistence type="predicted"/>
<dbReference type="SUPFAM" id="SSF56973">
    <property type="entry name" value="Aerolisin/ETX pore-forming domain"/>
    <property type="match status" value="1"/>
</dbReference>
<accession>A0AAV2CCI4</accession>
<sequence>MKMAAAALPTTVVLRADSSKKYYLRYVHQGGDKHQCMESSGETVLSPFAKLELECAKDTPAAQGLFHIRCCSNNRYLQLAQANKETNKIDPRIVAAAKSPEEDQSKTTCTLFKVTVLSDDPTAPGGRQLSINLLHVNLNQYAHISSSPDSKYGSCLFVGDTAQDSDRAFHVTNWESLVFLPKYITFKGENGRYLSAYEGKYGHRLGFRVDEIGDPTVGFEISANHDGTVRIKSMDTGLFWQYTTSTMVVPWASGEAGTDDDDETTFFQPVKVKDNAIALRTVSPHRNYCSTMLSGYKNEDELHAMDRNVTRFAQLEVAEFVISRKIYNVDFRLTEGRIYNHNVVVKGKGVAVNSTEKPNTASVRLSYRDVKSSSWRAGLSLKVGVKSTLSVGLKILKIFKMRGQLELSAQLAGSYHWGETDDEASRVETTYQVVVPPMSKVTVAAMACTATCDVSFSHTQHDTLYNGRQVISVVDGGIYTGTQSYDMKYETKVEKLAS</sequence>
<dbReference type="CDD" id="cd00257">
    <property type="entry name" value="beta-trefoil_FSCN-like"/>
    <property type="match status" value="1"/>
</dbReference>
<dbReference type="Gene3D" id="2.80.10.50">
    <property type="match status" value="2"/>
</dbReference>
<dbReference type="SUPFAM" id="SSF50382">
    <property type="entry name" value="Agglutinin"/>
    <property type="match status" value="2"/>
</dbReference>
<feature type="domain" description="Agglutinin" evidence="1">
    <location>
        <begin position="178"/>
        <end position="319"/>
    </location>
</feature>
<dbReference type="Gene3D" id="2.170.15.10">
    <property type="entry name" value="Proaerolysin, chain A, domain 3"/>
    <property type="match status" value="1"/>
</dbReference>
<evidence type="ECO:0000259" key="1">
    <source>
        <dbReference type="SMART" id="SM00791"/>
    </source>
</evidence>
<dbReference type="PANTHER" id="PTHR39244:SF5">
    <property type="entry name" value="NATTERIN-3-LIKE"/>
    <property type="match status" value="1"/>
</dbReference>
<dbReference type="PANTHER" id="PTHR39244">
    <property type="entry name" value="NATTERIN-4"/>
    <property type="match status" value="1"/>
</dbReference>
<protein>
    <recommendedName>
        <fullName evidence="1">Agglutinin domain-containing protein</fullName>
    </recommendedName>
</protein>
<reference evidence="2 3" key="1">
    <citation type="submission" date="2024-04" db="EMBL/GenBank/DDBJ databases">
        <authorList>
            <person name="Fracassetti M."/>
        </authorList>
    </citation>
    <scope>NUCLEOTIDE SEQUENCE [LARGE SCALE GENOMIC DNA]</scope>
</reference>
<dbReference type="Proteomes" id="UP001497516">
    <property type="component" value="Chromosome 1"/>
</dbReference>
<organism evidence="2 3">
    <name type="scientific">Linum trigynum</name>
    <dbReference type="NCBI Taxonomy" id="586398"/>
    <lineage>
        <taxon>Eukaryota</taxon>
        <taxon>Viridiplantae</taxon>
        <taxon>Streptophyta</taxon>
        <taxon>Embryophyta</taxon>
        <taxon>Tracheophyta</taxon>
        <taxon>Spermatophyta</taxon>
        <taxon>Magnoliopsida</taxon>
        <taxon>eudicotyledons</taxon>
        <taxon>Gunneridae</taxon>
        <taxon>Pentapetalae</taxon>
        <taxon>rosids</taxon>
        <taxon>fabids</taxon>
        <taxon>Malpighiales</taxon>
        <taxon>Linaceae</taxon>
        <taxon>Linum</taxon>
    </lineage>
</organism>
<dbReference type="AlphaFoldDB" id="A0AAV2CCI4"/>
<dbReference type="Pfam" id="PF07468">
    <property type="entry name" value="Agglutinin"/>
    <property type="match status" value="2"/>
</dbReference>
<gene>
    <name evidence="2" type="ORF">LTRI10_LOCUS1474</name>
</gene>
<dbReference type="InterPro" id="IPR008998">
    <property type="entry name" value="Agglutinin"/>
</dbReference>
<name>A0AAV2CCI4_9ROSI</name>
<keyword evidence="3" id="KW-1185">Reference proteome</keyword>
<evidence type="ECO:0000313" key="3">
    <source>
        <dbReference type="Proteomes" id="UP001497516"/>
    </source>
</evidence>
<dbReference type="CDD" id="cd20216">
    <property type="entry name" value="PFM_HFR-2-like"/>
    <property type="match status" value="1"/>
</dbReference>